<dbReference type="InterPro" id="IPR009003">
    <property type="entry name" value="Peptidase_S1_PA"/>
</dbReference>
<proteinExistence type="predicted"/>
<dbReference type="InterPro" id="IPR001478">
    <property type="entry name" value="PDZ"/>
</dbReference>
<feature type="domain" description="PDZ" evidence="1">
    <location>
        <begin position="351"/>
        <end position="421"/>
    </location>
</feature>
<dbReference type="PANTHER" id="PTHR46366:SF1">
    <property type="entry name" value="PDZ DOMAIN-CONTAINING PROTEIN C1685.05"/>
    <property type="match status" value="1"/>
</dbReference>
<dbReference type="SMART" id="SM00228">
    <property type="entry name" value="PDZ"/>
    <property type="match status" value="2"/>
</dbReference>
<evidence type="ECO:0000313" key="2">
    <source>
        <dbReference type="EMBL" id="SVB16525.1"/>
    </source>
</evidence>
<dbReference type="SUPFAM" id="SSF50156">
    <property type="entry name" value="PDZ domain-like"/>
    <property type="match status" value="3"/>
</dbReference>
<dbReference type="EMBL" id="UINC01031070">
    <property type="protein sequence ID" value="SVB16525.1"/>
    <property type="molecule type" value="Genomic_DNA"/>
</dbReference>
<dbReference type="PANTHER" id="PTHR46366">
    <property type="entry name" value="PRO-APOPTOTIC SERINE PROTEASE NMA111"/>
    <property type="match status" value="1"/>
</dbReference>
<dbReference type="InterPro" id="IPR036034">
    <property type="entry name" value="PDZ_sf"/>
</dbReference>
<gene>
    <name evidence="2" type="ORF">METZ01_LOCUS169379</name>
</gene>
<organism evidence="2">
    <name type="scientific">marine metagenome</name>
    <dbReference type="NCBI Taxonomy" id="408172"/>
    <lineage>
        <taxon>unclassified sequences</taxon>
        <taxon>metagenomes</taxon>
        <taxon>ecological metagenomes</taxon>
    </lineage>
</organism>
<accession>A0A382BRU4</accession>
<dbReference type="Gene3D" id="2.40.10.120">
    <property type="match status" value="1"/>
</dbReference>
<reference evidence="2" key="1">
    <citation type="submission" date="2018-05" db="EMBL/GenBank/DDBJ databases">
        <authorList>
            <person name="Lanie J.A."/>
            <person name="Ng W.-L."/>
            <person name="Kazmierczak K.M."/>
            <person name="Andrzejewski T.M."/>
            <person name="Davidsen T.M."/>
            <person name="Wayne K.J."/>
            <person name="Tettelin H."/>
            <person name="Glass J.I."/>
            <person name="Rusch D."/>
            <person name="Podicherti R."/>
            <person name="Tsui H.-C.T."/>
            <person name="Winkler M.E."/>
        </authorList>
    </citation>
    <scope>NUCLEOTIDE SEQUENCE</scope>
</reference>
<dbReference type="SUPFAM" id="SSF50494">
    <property type="entry name" value="Trypsin-like serine proteases"/>
    <property type="match status" value="1"/>
</dbReference>
<sequence length="557" mass="62316">PLKGIYVADPGYIFSKSAIPHGAIIHEVDGKAVTSIDSLKAILSVLDDGDRATIRFTTMDDPNNTIVRLIQMDRVWFPLKHCIRDDSLGIWPCEELENNFIKSVPKKSKTQFPQYKNKTLDTISKSLVMVNFDLPYTLSGVSEQHYYGTGLIIDAKKGFILVDRNTVPIAMGDVRITFAGSLEIDGQVEYIHPLHNLAVVSYDPSLIGNTPVKTASFNTKPLVSGQNVLVVGLKMDHQLAYQESNVSSIGPITIPLSRTLRFREANVDGINLVNGPENFDGVIVGENGSVSALWSSFSIYSDGEMRQFNRGISSELLAELIDVVKTDRSIYSLEVEARYLPLFAARKLGLDDLWLEKLEQRAAENRRVLSVSRVVAGTPAEKVLRNGDIILAINDQIITSFRELEKTTQKTNVVVTVLRNKEIQKVEVSTVQLDGKGIQHMVLWAGALLQNPYREMALQRGINPEGVYVAFYNYGSPATRYGLWAGRRIMEVDGIKTPNLEEFVTVAREKHDQKSLRLTTVTMNGSIEVITLKLDNQYWPTYEIKKATHGWQRFSIN</sequence>
<dbReference type="AlphaFoldDB" id="A0A382BRU4"/>
<protein>
    <recommendedName>
        <fullName evidence="1">PDZ domain-containing protein</fullName>
    </recommendedName>
</protein>
<name>A0A382BRU4_9ZZZZ</name>
<feature type="domain" description="PDZ" evidence="1">
    <location>
        <begin position="443"/>
        <end position="524"/>
    </location>
</feature>
<dbReference type="Gene3D" id="2.30.42.10">
    <property type="match status" value="2"/>
</dbReference>
<evidence type="ECO:0000259" key="1">
    <source>
        <dbReference type="SMART" id="SM00228"/>
    </source>
</evidence>
<feature type="non-terminal residue" evidence="2">
    <location>
        <position position="1"/>
    </location>
</feature>
<dbReference type="Pfam" id="PF00595">
    <property type="entry name" value="PDZ"/>
    <property type="match status" value="1"/>
</dbReference>